<protein>
    <submittedName>
        <fullName evidence="2">Uncharacterized protein</fullName>
    </submittedName>
</protein>
<name>Q8CLU5_YERPE</name>
<proteinExistence type="predicted"/>
<reference evidence="2 3" key="1">
    <citation type="journal article" date="2002" name="J. Bacteriol.">
        <title>Genome sequence of Yersinia pestis KIM.</title>
        <authorList>
            <person name="Deng W."/>
            <person name="Burland V."/>
            <person name="Plunkett G.III."/>
            <person name="Boutin A."/>
            <person name="Mayhew G.F."/>
            <person name="Liss P."/>
            <person name="Perna N.T."/>
            <person name="Rose D.J."/>
            <person name="Mau B."/>
            <person name="Zhou S."/>
            <person name="Schwartz D.C."/>
            <person name="Fetherston J.D."/>
            <person name="Lindler L.E."/>
            <person name="Brubaker R.R."/>
            <person name="Plana G.V."/>
            <person name="Straley S.C."/>
            <person name="McDonough K.A."/>
            <person name="Nilles M.L."/>
            <person name="Matson J.S."/>
            <person name="Blattner F.R."/>
            <person name="Perry R.D."/>
        </authorList>
    </citation>
    <scope>NUCLEOTIDE SEQUENCE [LARGE SCALE GENOMIC DNA]</scope>
    <source>
        <strain evidence="3">KIM10+ / Biovar Mediaevalis</strain>
    </source>
</reference>
<accession>Q8CLU5</accession>
<dbReference type="HOGENOM" id="CLU_1365791_0_0_6"/>
<feature type="region of interest" description="Disordered" evidence="1">
    <location>
        <begin position="1"/>
        <end position="28"/>
    </location>
</feature>
<sequence length="200" mass="22138">MSHLSQPWPITCFADRPTPRRSSPDASGQTMHSVFVVHVPYPVVFLKPAHLTPQWYRHPIPVNPVVRQPHLPVLYPAPNAGHTPAHSRQGDAALQPLFSVPQTVNPTGPVIHGDVAKQKPDTGQSWALNPYCTENWRRILRISRNSHGQRMPLTTLLQKTSGRNATLITKNSDQNTTTSIVSESSMTISACCHSAILRNN</sequence>
<dbReference type="DNASU" id="1145145"/>
<gene>
    <name evidence="2" type="ordered locus">y0198</name>
</gene>
<evidence type="ECO:0000256" key="1">
    <source>
        <dbReference type="SAM" id="MobiDB-lite"/>
    </source>
</evidence>
<organism evidence="2 3">
    <name type="scientific">Yersinia pestis</name>
    <dbReference type="NCBI Taxonomy" id="632"/>
    <lineage>
        <taxon>Bacteria</taxon>
        <taxon>Pseudomonadati</taxon>
        <taxon>Pseudomonadota</taxon>
        <taxon>Gammaproteobacteria</taxon>
        <taxon>Enterobacterales</taxon>
        <taxon>Yersiniaceae</taxon>
        <taxon>Yersinia</taxon>
    </lineage>
</organism>
<dbReference type="Proteomes" id="UP000002490">
    <property type="component" value="Chromosome"/>
</dbReference>
<evidence type="ECO:0000313" key="2">
    <source>
        <dbReference type="EMBL" id="AAM83792.1"/>
    </source>
</evidence>
<dbReference type="KEGG" id="ypk:y0198"/>
<dbReference type="EMBL" id="AE009952">
    <property type="protein sequence ID" value="AAM83792.1"/>
    <property type="molecule type" value="Genomic_DNA"/>
</dbReference>
<evidence type="ECO:0000313" key="3">
    <source>
        <dbReference type="Proteomes" id="UP000002490"/>
    </source>
</evidence>
<dbReference type="AlphaFoldDB" id="Q8CLU5"/>